<dbReference type="GO" id="GO:0033877">
    <property type="term" value="F:succinyl-CoA:(R)-benzylsuccinate CoA-transferase activity"/>
    <property type="evidence" value="ECO:0007669"/>
    <property type="project" value="UniProtKB-EC"/>
</dbReference>
<dbReference type="EMBL" id="CP018839">
    <property type="protein sequence ID" value="APR04248.1"/>
    <property type="molecule type" value="Genomic_DNA"/>
</dbReference>
<evidence type="ECO:0000313" key="2">
    <source>
        <dbReference type="EMBL" id="APR04248.1"/>
    </source>
</evidence>
<dbReference type="AlphaFoldDB" id="A0A1H5T8P5"/>
<dbReference type="InterPro" id="IPR023606">
    <property type="entry name" value="CoA-Trfase_III_dom_1_sf"/>
</dbReference>
<dbReference type="InterPro" id="IPR050483">
    <property type="entry name" value="CoA-transferase_III_domain"/>
</dbReference>
<dbReference type="KEGG" id="tcl:Tchl_1389"/>
<dbReference type="PANTHER" id="PTHR48207:SF4">
    <property type="entry name" value="BLL6097 PROTEIN"/>
    <property type="match status" value="1"/>
</dbReference>
<keyword evidence="3" id="KW-1185">Reference proteome</keyword>
<dbReference type="Gene3D" id="3.40.50.10540">
    <property type="entry name" value="Crotonobetainyl-coa:carnitine coa-transferase, domain 1"/>
    <property type="match status" value="1"/>
</dbReference>
<accession>A0A1H5T8P5</accession>
<dbReference type="SUPFAM" id="SSF89796">
    <property type="entry name" value="CoA-transferase family III (CaiB/BaiF)"/>
    <property type="match status" value="1"/>
</dbReference>
<dbReference type="Gene3D" id="3.30.1540.10">
    <property type="entry name" value="formyl-coa transferase, domain 3"/>
    <property type="match status" value="1"/>
</dbReference>
<protein>
    <submittedName>
        <fullName evidence="2">Succinyl-CoA:benzylsuccinate CoA-transferase subunit BbsE</fullName>
        <ecNumber evidence="2">2.8.3.15</ecNumber>
    </submittedName>
</protein>
<evidence type="ECO:0000256" key="1">
    <source>
        <dbReference type="ARBA" id="ARBA00022679"/>
    </source>
</evidence>
<dbReference type="InterPro" id="IPR044855">
    <property type="entry name" value="CoA-Trfase_III_dom3_sf"/>
</dbReference>
<dbReference type="STRING" id="96773.Tchl_1389"/>
<organism evidence="2 3">
    <name type="scientific">Thauera chlorobenzoica</name>
    <dbReference type="NCBI Taxonomy" id="96773"/>
    <lineage>
        <taxon>Bacteria</taxon>
        <taxon>Pseudomonadati</taxon>
        <taxon>Pseudomonadota</taxon>
        <taxon>Betaproteobacteria</taxon>
        <taxon>Rhodocyclales</taxon>
        <taxon>Zoogloeaceae</taxon>
        <taxon>Thauera</taxon>
    </lineage>
</organism>
<gene>
    <name evidence="2" type="ORF">Tchl_1389</name>
</gene>
<dbReference type="PANTHER" id="PTHR48207">
    <property type="entry name" value="SUCCINATE--HYDROXYMETHYLGLUTARATE COA-TRANSFERASE"/>
    <property type="match status" value="1"/>
</dbReference>
<proteinExistence type="predicted"/>
<dbReference type="RefSeq" id="WP_075147751.1">
    <property type="nucleotide sequence ID" value="NZ_CP018839.1"/>
</dbReference>
<sequence>MGQDFSRFRVVDMTGELGPYTAKMFAGLGADVIHVESPAGDPLRRVGPWFRNQPGVQASLPYLYYNAGKRGFAVDLEHEAGREVFRTLCSGADLLVESCRPGYLDGLGLSYEELSRDNARLVQTSVTPFGRTGPLAAYPGSDLTCSALSGFLWLAGIDGDKPVRAPDNQAYRMAEAYAAVGSAIALFSAQRTGKGQLVDVACIEAEAMALENAAQFWDLEGKIRRGRGREAGSATLHPCADGYIALVAIMGRNKDMWTPFVRWMEAEGVEEWPLFDDDKWIDYAYRTSEEGYTTFCRVFERYTRSRSKAELYEIGQRFNVAVTPVSDGRDLLANPQLAHREFWQTQFNDTLGADITYPGAPYEFGELQWQLGRNAPRIGEHTREILVECGYPAFEIDNLLRMGAVYAEQH</sequence>
<reference evidence="2 3" key="1">
    <citation type="submission" date="2016-12" db="EMBL/GenBank/DDBJ databases">
        <title>Complete genome sequence of Thauera chlorobenzoica, a Betaproteobacterium degrading haloaromatics anaerobically to CO2 and halides.</title>
        <authorList>
            <person name="Goris T."/>
            <person name="Mergelsberg M."/>
            <person name="Boll M."/>
        </authorList>
    </citation>
    <scope>NUCLEOTIDE SEQUENCE [LARGE SCALE GENOMIC DNA]</scope>
    <source>
        <strain evidence="2 3">3CB1</strain>
    </source>
</reference>
<dbReference type="OrthoDB" id="5294844at2"/>
<evidence type="ECO:0000313" key="3">
    <source>
        <dbReference type="Proteomes" id="UP000185739"/>
    </source>
</evidence>
<dbReference type="SMR" id="A0A1H5T8P5"/>
<keyword evidence="1 2" id="KW-0808">Transferase</keyword>
<dbReference type="InterPro" id="IPR003673">
    <property type="entry name" value="CoA-Trfase_fam_III"/>
</dbReference>
<dbReference type="Proteomes" id="UP000185739">
    <property type="component" value="Chromosome"/>
</dbReference>
<name>A0A1H5T8P5_9RHOO</name>
<dbReference type="EC" id="2.8.3.15" evidence="2"/>
<dbReference type="Pfam" id="PF02515">
    <property type="entry name" value="CoA_transf_3"/>
    <property type="match status" value="1"/>
</dbReference>